<sequence>MYLIFEQPLVCFPLKHSIPINSQHLKPCYLARGLSVKAVSVVIYTTTFEIGTTARTICQPSQTQPPG</sequence>
<organism evidence="1 2">
    <name type="scientific">Neolewinella agarilytica</name>
    <dbReference type="NCBI Taxonomy" id="478744"/>
    <lineage>
        <taxon>Bacteria</taxon>
        <taxon>Pseudomonadati</taxon>
        <taxon>Bacteroidota</taxon>
        <taxon>Saprospiria</taxon>
        <taxon>Saprospirales</taxon>
        <taxon>Lewinellaceae</taxon>
        <taxon>Neolewinella</taxon>
    </lineage>
</organism>
<accession>A0A1H9MR93</accession>
<reference evidence="2" key="1">
    <citation type="submission" date="2016-10" db="EMBL/GenBank/DDBJ databases">
        <authorList>
            <person name="Varghese N."/>
            <person name="Submissions S."/>
        </authorList>
    </citation>
    <scope>NUCLEOTIDE SEQUENCE [LARGE SCALE GENOMIC DNA]</scope>
    <source>
        <strain evidence="2">DSM 24740</strain>
    </source>
</reference>
<evidence type="ECO:0000313" key="2">
    <source>
        <dbReference type="Proteomes" id="UP000199021"/>
    </source>
</evidence>
<name>A0A1H9MR93_9BACT</name>
<protein>
    <submittedName>
        <fullName evidence="1">Uncharacterized protein</fullName>
    </submittedName>
</protein>
<gene>
    <name evidence="1" type="ORF">SAMN05444359_13110</name>
</gene>
<dbReference type="Proteomes" id="UP000199021">
    <property type="component" value="Unassembled WGS sequence"/>
</dbReference>
<dbReference type="AlphaFoldDB" id="A0A1H9MR93"/>
<dbReference type="EMBL" id="FOFB01000031">
    <property type="protein sequence ID" value="SER26240.1"/>
    <property type="molecule type" value="Genomic_DNA"/>
</dbReference>
<evidence type="ECO:0000313" key="1">
    <source>
        <dbReference type="EMBL" id="SER26240.1"/>
    </source>
</evidence>
<dbReference type="InParanoid" id="A0A1H9MR93"/>
<keyword evidence="2" id="KW-1185">Reference proteome</keyword>
<proteinExistence type="predicted"/>